<evidence type="ECO:0000256" key="3">
    <source>
        <dbReference type="ARBA" id="ARBA00023163"/>
    </source>
</evidence>
<dbReference type="EMBL" id="JACXIZ010000045">
    <property type="protein sequence ID" value="MBD2847798.1"/>
    <property type="molecule type" value="Genomic_DNA"/>
</dbReference>
<evidence type="ECO:0000313" key="7">
    <source>
        <dbReference type="Proteomes" id="UP000621560"/>
    </source>
</evidence>
<evidence type="ECO:0000256" key="4">
    <source>
        <dbReference type="SAM" id="Phobius"/>
    </source>
</evidence>
<dbReference type="InterPro" id="IPR009057">
    <property type="entry name" value="Homeodomain-like_sf"/>
</dbReference>
<keyword evidence="4" id="KW-0812">Transmembrane</keyword>
<dbReference type="AlphaFoldDB" id="A0A927BVV0"/>
<feature type="transmembrane region" description="Helical" evidence="4">
    <location>
        <begin position="276"/>
        <end position="297"/>
    </location>
</feature>
<dbReference type="InterPro" id="IPR018060">
    <property type="entry name" value="HTH_AraC"/>
</dbReference>
<evidence type="ECO:0000256" key="2">
    <source>
        <dbReference type="ARBA" id="ARBA00023125"/>
    </source>
</evidence>
<dbReference type="GO" id="GO:0003700">
    <property type="term" value="F:DNA-binding transcription factor activity"/>
    <property type="evidence" value="ECO:0007669"/>
    <property type="project" value="InterPro"/>
</dbReference>
<proteinExistence type="predicted"/>
<keyword evidence="4" id="KW-1133">Transmembrane helix</keyword>
<dbReference type="Pfam" id="PF12833">
    <property type="entry name" value="HTH_18"/>
    <property type="match status" value="1"/>
</dbReference>
<keyword evidence="2" id="KW-0238">DNA-binding</keyword>
<keyword evidence="3" id="KW-0804">Transcription</keyword>
<dbReference type="SUPFAM" id="SSF46689">
    <property type="entry name" value="Homeodomain-like"/>
    <property type="match status" value="2"/>
</dbReference>
<evidence type="ECO:0000259" key="5">
    <source>
        <dbReference type="PROSITE" id="PS01124"/>
    </source>
</evidence>
<keyword evidence="4" id="KW-0472">Membrane</keyword>
<comment type="caution">
    <text evidence="6">The sequence shown here is derived from an EMBL/GenBank/DDBJ whole genome shotgun (WGS) entry which is preliminary data.</text>
</comment>
<protein>
    <submittedName>
        <fullName evidence="6">AraC family transcriptional regulator</fullName>
    </submittedName>
</protein>
<dbReference type="GO" id="GO:0043565">
    <property type="term" value="F:sequence-specific DNA binding"/>
    <property type="evidence" value="ECO:0007669"/>
    <property type="project" value="InterPro"/>
</dbReference>
<keyword evidence="7" id="KW-1185">Reference proteome</keyword>
<dbReference type="RefSeq" id="WP_190920902.1">
    <property type="nucleotide sequence ID" value="NZ_JACXIZ010000045.1"/>
</dbReference>
<keyword evidence="1" id="KW-0805">Transcription regulation</keyword>
<gene>
    <name evidence="6" type="ORF">IDH44_21605</name>
</gene>
<sequence length="745" mass="85386">MMKYSYLKKLFIYSLILGALPVIAMGVFSYHRASTVIQNKVDEANRQILSRAKNSIEHKLETAHIMATQFASSTLAASALGHDLNRHQFEVVNDLVKTIQGFQVFDFVESVYFVNLEKQWLISYEGLERLNEAGELSEWTALLSSPTQWETRSGEGTVRLIKPLPFLSGQSPPRAAFVLQFSPRLFDALVRSESFGDTVIYNENMEMIFRNSETLSSEEQQAKLKRALERQSAEQQDIGIELDGAPMLTTVQNSAYNGWKYVSLVHLSEITKESEAIGWVTLLVCLTIVLITLSLAWQGSKMFYSPIRRLRDLVASSSQESASSAARDEIQYIRTGIQGLLGNKLELQKQLQKQFPYLHELFVIKLLLGQLSSKEINGHIEMFEMACDWRQFSVLTLRIYSLDRSRFEEEDLGLILYAVKNMMEEIMTAAQPFKPVIMNESCMAIVVDASDEKGPSEERLMRICEEIKEKIQTFLGLEIQLGLSRFHSELEQASIAFADSTAALHFCQRTGYRGVMRAEEADPGRLLEMTYPARREQDLLEAVQSGNREAANAVVDSILEEVEKRHFTQIEAQALFYQLFVKLIGLLQRDEQSLKKMLLDVEHVQTLFRTTSFEELGHWFTCIGLEPLFQLLLTRQQTHQSQMAQKIKEVVHTRFEDNLTLEAIADLMNFNANYLSRVFKKEVGMSFSDYMANTKLEMAKRLLTESELKVQEVAEKLHYQSTAAFIRYFRKMEGMTPSRYREMIQ</sequence>
<dbReference type="PANTHER" id="PTHR43280:SF10">
    <property type="entry name" value="REGULATORY PROTEIN POCR"/>
    <property type="match status" value="1"/>
</dbReference>
<accession>A0A927BVV0</accession>
<evidence type="ECO:0000256" key="1">
    <source>
        <dbReference type="ARBA" id="ARBA00023015"/>
    </source>
</evidence>
<organism evidence="6 7">
    <name type="scientific">Paenibacillus sabuli</name>
    <dbReference type="NCBI Taxonomy" id="2772509"/>
    <lineage>
        <taxon>Bacteria</taxon>
        <taxon>Bacillati</taxon>
        <taxon>Bacillota</taxon>
        <taxon>Bacilli</taxon>
        <taxon>Bacillales</taxon>
        <taxon>Paenibacillaceae</taxon>
        <taxon>Paenibacillus</taxon>
    </lineage>
</organism>
<dbReference type="Proteomes" id="UP000621560">
    <property type="component" value="Unassembled WGS sequence"/>
</dbReference>
<dbReference type="PROSITE" id="PS01124">
    <property type="entry name" value="HTH_ARAC_FAMILY_2"/>
    <property type="match status" value="1"/>
</dbReference>
<dbReference type="PANTHER" id="PTHR43280">
    <property type="entry name" value="ARAC-FAMILY TRANSCRIPTIONAL REGULATOR"/>
    <property type="match status" value="1"/>
</dbReference>
<feature type="domain" description="HTH araC/xylS-type" evidence="5">
    <location>
        <begin position="645"/>
        <end position="743"/>
    </location>
</feature>
<reference evidence="6" key="1">
    <citation type="submission" date="2020-09" db="EMBL/GenBank/DDBJ databases">
        <title>A novel bacterium of genus Paenibacillus, isolated from South China Sea.</title>
        <authorList>
            <person name="Huang H."/>
            <person name="Mo K."/>
            <person name="Hu Y."/>
        </authorList>
    </citation>
    <scope>NUCLEOTIDE SEQUENCE</scope>
    <source>
        <strain evidence="6">IB182496</strain>
    </source>
</reference>
<name>A0A927BVV0_9BACL</name>
<dbReference type="SMART" id="SM00342">
    <property type="entry name" value="HTH_ARAC"/>
    <property type="match status" value="1"/>
</dbReference>
<evidence type="ECO:0000313" key="6">
    <source>
        <dbReference type="EMBL" id="MBD2847798.1"/>
    </source>
</evidence>
<dbReference type="Gene3D" id="1.10.10.60">
    <property type="entry name" value="Homeodomain-like"/>
    <property type="match status" value="2"/>
</dbReference>